<evidence type="ECO:0000256" key="9">
    <source>
        <dbReference type="ARBA" id="ARBA00032206"/>
    </source>
</evidence>
<reference evidence="11" key="1">
    <citation type="journal article" date="2015" name="Genome Announc.">
        <title>Draft Genome Sequence of Anaerolineae Strain TC1, a Novel Isolate from a Methanogenic Wastewater Treatment System.</title>
        <authorList>
            <person name="Matsuura N."/>
            <person name="Tourlousse D.M."/>
            <person name="Sun L."/>
            <person name="Toyonaga M."/>
            <person name="Kuroda K."/>
            <person name="Ohashi A."/>
            <person name="Cruz R."/>
            <person name="Yamaguchi T."/>
            <person name="Sekiguchi Y."/>
        </authorList>
    </citation>
    <scope>NUCLEOTIDE SEQUENCE [LARGE SCALE GENOMIC DNA]</scope>
    <source>
        <strain evidence="11">TC1</strain>
    </source>
</reference>
<dbReference type="GO" id="GO:0008742">
    <property type="term" value="F:L-ribulose-phosphate 4-epimerase activity"/>
    <property type="evidence" value="ECO:0007669"/>
    <property type="project" value="UniProtKB-EC"/>
</dbReference>
<comment type="similarity">
    <text evidence="3">Belongs to the aldolase class II family. AraD/FucA subfamily.</text>
</comment>
<evidence type="ECO:0000259" key="10">
    <source>
        <dbReference type="SMART" id="SM01007"/>
    </source>
</evidence>
<sequence length="238" mass="26689">MLESLKKTVCEANLMLPKYQLVTFTWGNVSGIDREKALVVIKPSGVEYESMKPEDMVVVDLETGKKVEGSLNYSTDTATHLALYRAFPEIGGIIHTHSRWATIFAQSGRGIPAFGTTHADYFYGEIPCTRRMTRDEIEGDPGYYEQETGSVIIERFRGMNPMDIPGVLVHSHGPFAWGKDPMEAVHHAVVMEEVAFMAWHNLSLSGNALPPMQSELLDKHFLRKHGKNAYYGQGKKDK</sequence>
<evidence type="ECO:0000256" key="4">
    <source>
        <dbReference type="ARBA" id="ARBA00013186"/>
    </source>
</evidence>
<dbReference type="FunFam" id="3.40.225.10:FF:000001">
    <property type="entry name" value="L-ribulose-5-phosphate 4-epimerase UlaF"/>
    <property type="match status" value="1"/>
</dbReference>
<dbReference type="EMBL" id="DF968181">
    <property type="protein sequence ID" value="GAP41759.1"/>
    <property type="molecule type" value="Genomic_DNA"/>
</dbReference>
<keyword evidence="8" id="KW-0119">Carbohydrate metabolism</keyword>
<evidence type="ECO:0000256" key="5">
    <source>
        <dbReference type="ARBA" id="ARBA00022723"/>
    </source>
</evidence>
<dbReference type="CDD" id="cd00398">
    <property type="entry name" value="Aldolase_II"/>
    <property type="match status" value="1"/>
</dbReference>
<dbReference type="OrthoDB" id="9794581at2"/>
<dbReference type="RefSeq" id="WP_062283621.1">
    <property type="nucleotide sequence ID" value="NZ_DF968181.1"/>
</dbReference>
<dbReference type="Pfam" id="PF00596">
    <property type="entry name" value="Aldolase_II"/>
    <property type="match status" value="1"/>
</dbReference>
<feature type="domain" description="Class II aldolase/adducin N-terminal" evidence="10">
    <location>
        <begin position="7"/>
        <end position="199"/>
    </location>
</feature>
<evidence type="ECO:0000256" key="6">
    <source>
        <dbReference type="ARBA" id="ARBA00022833"/>
    </source>
</evidence>
<gene>
    <name evidence="11" type="ORF">ATC1_131755</name>
</gene>
<organism evidence="11">
    <name type="scientific">Flexilinea flocculi</name>
    <dbReference type="NCBI Taxonomy" id="1678840"/>
    <lineage>
        <taxon>Bacteria</taxon>
        <taxon>Bacillati</taxon>
        <taxon>Chloroflexota</taxon>
        <taxon>Anaerolineae</taxon>
        <taxon>Anaerolineales</taxon>
        <taxon>Anaerolineaceae</taxon>
        <taxon>Flexilinea</taxon>
    </lineage>
</organism>
<comment type="cofactor">
    <cofactor evidence="2">
        <name>Zn(2+)</name>
        <dbReference type="ChEBI" id="CHEBI:29105"/>
    </cofactor>
</comment>
<dbReference type="NCBIfam" id="NF006047">
    <property type="entry name" value="PRK08193.1"/>
    <property type="match status" value="1"/>
</dbReference>
<dbReference type="PANTHER" id="PTHR22789:SF8">
    <property type="entry name" value="L-RIBULOSE-5-PHOSPHATE 4-EPIMERASE SGBE"/>
    <property type="match status" value="1"/>
</dbReference>
<evidence type="ECO:0000256" key="2">
    <source>
        <dbReference type="ARBA" id="ARBA00001947"/>
    </source>
</evidence>
<dbReference type="GO" id="GO:0019323">
    <property type="term" value="P:pentose catabolic process"/>
    <property type="evidence" value="ECO:0007669"/>
    <property type="project" value="TreeGrafter"/>
</dbReference>
<dbReference type="NCBIfam" id="NF009003">
    <property type="entry name" value="PRK12348.1"/>
    <property type="match status" value="1"/>
</dbReference>
<dbReference type="InterPro" id="IPR050197">
    <property type="entry name" value="Aldolase_class_II_sugar_metab"/>
</dbReference>
<dbReference type="PANTHER" id="PTHR22789">
    <property type="entry name" value="FUCULOSE PHOSPHATE ALDOLASE"/>
    <property type="match status" value="1"/>
</dbReference>
<protein>
    <recommendedName>
        <fullName evidence="4">L-ribulose-5-phosphate 4-epimerase</fullName>
        <ecNumber evidence="4">5.1.3.4</ecNumber>
    </recommendedName>
    <alternativeName>
        <fullName evidence="9">Phosphoribulose isomerase</fullName>
    </alternativeName>
</protein>
<dbReference type="GO" id="GO:0046872">
    <property type="term" value="F:metal ion binding"/>
    <property type="evidence" value="ECO:0007669"/>
    <property type="project" value="UniProtKB-KW"/>
</dbReference>
<dbReference type="GO" id="GO:0005829">
    <property type="term" value="C:cytosol"/>
    <property type="evidence" value="ECO:0007669"/>
    <property type="project" value="TreeGrafter"/>
</dbReference>
<proteinExistence type="inferred from homology"/>
<comment type="catalytic activity">
    <reaction evidence="1">
        <text>L-ribulose 5-phosphate = D-xylulose 5-phosphate</text>
        <dbReference type="Rhea" id="RHEA:22368"/>
        <dbReference type="ChEBI" id="CHEBI:57737"/>
        <dbReference type="ChEBI" id="CHEBI:58226"/>
        <dbReference type="EC" id="5.1.3.4"/>
    </reaction>
</comment>
<evidence type="ECO:0000256" key="7">
    <source>
        <dbReference type="ARBA" id="ARBA00023235"/>
    </source>
</evidence>
<keyword evidence="7" id="KW-0413">Isomerase</keyword>
<evidence type="ECO:0000256" key="1">
    <source>
        <dbReference type="ARBA" id="ARBA00001726"/>
    </source>
</evidence>
<evidence type="ECO:0000256" key="8">
    <source>
        <dbReference type="ARBA" id="ARBA00023277"/>
    </source>
</evidence>
<dbReference type="InterPro" id="IPR001303">
    <property type="entry name" value="Aldolase_II/adducin_N"/>
</dbReference>
<keyword evidence="5" id="KW-0479">Metal-binding</keyword>
<dbReference type="InterPro" id="IPR036409">
    <property type="entry name" value="Aldolase_II/adducin_N_sf"/>
</dbReference>
<dbReference type="PATRIC" id="fig|1678840.3.peg.3279"/>
<dbReference type="Proteomes" id="UP000053370">
    <property type="component" value="Unassembled WGS sequence"/>
</dbReference>
<evidence type="ECO:0000256" key="3">
    <source>
        <dbReference type="ARBA" id="ARBA00010037"/>
    </source>
</evidence>
<dbReference type="SUPFAM" id="SSF53639">
    <property type="entry name" value="AraD/HMP-PK domain-like"/>
    <property type="match status" value="1"/>
</dbReference>
<dbReference type="STRING" id="1678840.ATC1_131755"/>
<dbReference type="Gene3D" id="3.40.225.10">
    <property type="entry name" value="Class II aldolase/adducin N-terminal domain"/>
    <property type="match status" value="1"/>
</dbReference>
<dbReference type="AlphaFoldDB" id="A0A0S7BZD6"/>
<evidence type="ECO:0000313" key="12">
    <source>
        <dbReference type="Proteomes" id="UP000053370"/>
    </source>
</evidence>
<keyword evidence="12" id="KW-1185">Reference proteome</keyword>
<dbReference type="EC" id="5.1.3.4" evidence="4"/>
<evidence type="ECO:0000313" key="11">
    <source>
        <dbReference type="EMBL" id="GAP41759.1"/>
    </source>
</evidence>
<dbReference type="SMART" id="SM01007">
    <property type="entry name" value="Aldolase_II"/>
    <property type="match status" value="1"/>
</dbReference>
<keyword evidence="6" id="KW-0862">Zinc</keyword>
<name>A0A0S7BZD6_9CHLR</name>
<dbReference type="GO" id="GO:0016832">
    <property type="term" value="F:aldehyde-lyase activity"/>
    <property type="evidence" value="ECO:0007669"/>
    <property type="project" value="TreeGrafter"/>
</dbReference>
<accession>A0A0S7BZD6</accession>